<name>A0A3A3GLX6_9BURK</name>
<dbReference type="InterPro" id="IPR001387">
    <property type="entry name" value="Cro/C1-type_HTH"/>
</dbReference>
<reference evidence="3" key="1">
    <citation type="submission" date="2018-09" db="EMBL/GenBank/DDBJ databases">
        <authorList>
            <person name="Zhu H."/>
        </authorList>
    </citation>
    <scope>NUCLEOTIDE SEQUENCE [LARGE SCALE GENOMIC DNA]</scope>
    <source>
        <strain evidence="3">K1S02-23</strain>
    </source>
</reference>
<dbReference type="RefSeq" id="WP_119785452.1">
    <property type="nucleotide sequence ID" value="NZ_QYUQ01000002.1"/>
</dbReference>
<dbReference type="Gene3D" id="1.10.260.40">
    <property type="entry name" value="lambda repressor-like DNA-binding domains"/>
    <property type="match status" value="1"/>
</dbReference>
<keyword evidence="3" id="KW-1185">Reference proteome</keyword>
<dbReference type="PROSITE" id="PS50943">
    <property type="entry name" value="HTH_CROC1"/>
    <property type="match status" value="1"/>
</dbReference>
<dbReference type="EMBL" id="QYUQ01000002">
    <property type="protein sequence ID" value="RJG01990.1"/>
    <property type="molecule type" value="Genomic_DNA"/>
</dbReference>
<sequence>MSVFTKRLKEARTRAGLSQERLGVMADIDEMSSSARMNQYERGKHEPDFSMVERIAKALNVPESYFYAKDDEAAWLLVVFHRMSPSDRHKLVGVAREMVS</sequence>
<proteinExistence type="predicted"/>
<feature type="domain" description="HTH cro/C1-type" evidence="1">
    <location>
        <begin position="8"/>
        <end position="66"/>
    </location>
</feature>
<dbReference type="SMART" id="SM00530">
    <property type="entry name" value="HTH_XRE"/>
    <property type="match status" value="1"/>
</dbReference>
<dbReference type="AlphaFoldDB" id="A0A3A3GLX6"/>
<accession>A0A3A3GLX6</accession>
<evidence type="ECO:0000259" key="1">
    <source>
        <dbReference type="PROSITE" id="PS50943"/>
    </source>
</evidence>
<dbReference type="SUPFAM" id="SSF47413">
    <property type="entry name" value="lambda repressor-like DNA-binding domains"/>
    <property type="match status" value="1"/>
</dbReference>
<dbReference type="Pfam" id="PF01381">
    <property type="entry name" value="HTH_3"/>
    <property type="match status" value="1"/>
</dbReference>
<comment type="caution">
    <text evidence="2">The sequence shown here is derived from an EMBL/GenBank/DDBJ whole genome shotgun (WGS) entry which is preliminary data.</text>
</comment>
<dbReference type="Proteomes" id="UP000266327">
    <property type="component" value="Unassembled WGS sequence"/>
</dbReference>
<gene>
    <name evidence="2" type="ORF">D3878_10715</name>
</gene>
<dbReference type="GO" id="GO:0003677">
    <property type="term" value="F:DNA binding"/>
    <property type="evidence" value="ECO:0007669"/>
    <property type="project" value="InterPro"/>
</dbReference>
<organism evidence="2 3">
    <name type="scientific">Noviherbaspirillum sedimenti</name>
    <dbReference type="NCBI Taxonomy" id="2320865"/>
    <lineage>
        <taxon>Bacteria</taxon>
        <taxon>Pseudomonadati</taxon>
        <taxon>Pseudomonadota</taxon>
        <taxon>Betaproteobacteria</taxon>
        <taxon>Burkholderiales</taxon>
        <taxon>Oxalobacteraceae</taxon>
        <taxon>Noviherbaspirillum</taxon>
    </lineage>
</organism>
<dbReference type="OrthoDB" id="6006530at2"/>
<protein>
    <submittedName>
        <fullName evidence="2">XRE family transcriptional regulator</fullName>
    </submittedName>
</protein>
<dbReference type="InterPro" id="IPR010982">
    <property type="entry name" value="Lambda_DNA-bd_dom_sf"/>
</dbReference>
<dbReference type="CDD" id="cd00093">
    <property type="entry name" value="HTH_XRE"/>
    <property type="match status" value="1"/>
</dbReference>
<evidence type="ECO:0000313" key="2">
    <source>
        <dbReference type="EMBL" id="RJG01990.1"/>
    </source>
</evidence>
<evidence type="ECO:0000313" key="3">
    <source>
        <dbReference type="Proteomes" id="UP000266327"/>
    </source>
</evidence>